<keyword evidence="2" id="KW-1185">Reference proteome</keyword>
<comment type="caution">
    <text evidence="1">The sequence shown here is derived from an EMBL/GenBank/DDBJ whole genome shotgun (WGS) entry which is preliminary data.</text>
</comment>
<organism evidence="1 2">
    <name type="scientific">Lachnellula suecica</name>
    <dbReference type="NCBI Taxonomy" id="602035"/>
    <lineage>
        <taxon>Eukaryota</taxon>
        <taxon>Fungi</taxon>
        <taxon>Dikarya</taxon>
        <taxon>Ascomycota</taxon>
        <taxon>Pezizomycotina</taxon>
        <taxon>Leotiomycetes</taxon>
        <taxon>Helotiales</taxon>
        <taxon>Lachnaceae</taxon>
        <taxon>Lachnellula</taxon>
    </lineage>
</organism>
<dbReference type="EMBL" id="QGMK01000353">
    <property type="protein sequence ID" value="TVY82214.1"/>
    <property type="molecule type" value="Genomic_DNA"/>
</dbReference>
<dbReference type="AlphaFoldDB" id="A0A8T9CEQ0"/>
<evidence type="ECO:0000313" key="1">
    <source>
        <dbReference type="EMBL" id="TVY82214.1"/>
    </source>
</evidence>
<protein>
    <submittedName>
        <fullName evidence="1">Uncharacterized protein</fullName>
    </submittedName>
</protein>
<sequence>MQYTSRQDAVAKGCGFLAKEAGNLMSTTNTNRQIQDNFSQLLILEVTGNVNITGKPVGTTKSFPDDFDTTSLAWTTLPIGARSSEIARSVIDDILELNNDGLITTYFDKSGLRIRTDPVVCINVLHLCYHHDYVSPALHITLSHVISVLQDRKYALGTYYYQSPDHFLFFLARLVCSENALHLRATVLPLLQERLQERASVIGDALELAMRILAAVWTGIYECAECLWEKDLQRLRELQNDDGSWKIGWLCRYGASGVLVGNQGLTTALAIKALEETKLSQEM</sequence>
<name>A0A8T9CEQ0_9HELO</name>
<proteinExistence type="predicted"/>
<dbReference type="Proteomes" id="UP000469558">
    <property type="component" value="Unassembled WGS sequence"/>
</dbReference>
<accession>A0A8T9CEQ0</accession>
<evidence type="ECO:0000313" key="2">
    <source>
        <dbReference type="Proteomes" id="UP000469558"/>
    </source>
</evidence>
<reference evidence="1 2" key="1">
    <citation type="submission" date="2018-05" db="EMBL/GenBank/DDBJ databases">
        <title>Genome sequencing and assembly of the regulated plant pathogen Lachnellula willkommii and related sister species for the development of diagnostic species identification markers.</title>
        <authorList>
            <person name="Giroux E."/>
            <person name="Bilodeau G."/>
        </authorList>
    </citation>
    <scope>NUCLEOTIDE SEQUENCE [LARGE SCALE GENOMIC DNA]</scope>
    <source>
        <strain evidence="1 2">CBS 268.59</strain>
    </source>
</reference>
<dbReference type="OrthoDB" id="2012566at2759"/>
<gene>
    <name evidence="1" type="ORF">LSUE1_G007322</name>
</gene>